<organism evidence="1 2">
    <name type="scientific">Burkholderia ubonensis</name>
    <dbReference type="NCBI Taxonomy" id="101571"/>
    <lineage>
        <taxon>Bacteria</taxon>
        <taxon>Pseudomonadati</taxon>
        <taxon>Pseudomonadota</taxon>
        <taxon>Betaproteobacteria</taxon>
        <taxon>Burkholderiales</taxon>
        <taxon>Burkholderiaceae</taxon>
        <taxon>Burkholderia</taxon>
        <taxon>Burkholderia cepacia complex</taxon>
    </lineage>
</organism>
<comment type="caution">
    <text evidence="1">The sequence shown here is derived from an EMBL/GenBank/DDBJ whole genome shotgun (WGS) entry which is preliminary data.</text>
</comment>
<dbReference type="Proteomes" id="UP000062998">
    <property type="component" value="Unassembled WGS sequence"/>
</dbReference>
<dbReference type="AlphaFoldDB" id="A0A118XES9"/>
<gene>
    <name evidence="1" type="ORF">WL73_29535</name>
</gene>
<sequence length="181" mass="20638">MMNDAKVTPFDGVRTGCDAGLRLLALGQDWRREWHALIGRRIERDCDATQRLQEALADTSDWSTFGEAVQRMLRDYVIASVEIWRDAGDACLRAQYESATAWRKWLREYQTGWLDKYQTDWLPDLSRLAVVNEASMPWRDWMEALEQGMTAAIRQDGAAAVPEPARRRAGVHAAQESVPAK</sequence>
<name>A0A118XES9_9BURK</name>
<dbReference type="EMBL" id="LPIX01000113">
    <property type="protein sequence ID" value="KWD92242.1"/>
    <property type="molecule type" value="Genomic_DNA"/>
</dbReference>
<protein>
    <submittedName>
        <fullName evidence="1">Uncharacterized protein</fullName>
    </submittedName>
</protein>
<proteinExistence type="predicted"/>
<accession>A0A118XES9</accession>
<evidence type="ECO:0000313" key="1">
    <source>
        <dbReference type="EMBL" id="KWD92242.1"/>
    </source>
</evidence>
<evidence type="ECO:0000313" key="2">
    <source>
        <dbReference type="Proteomes" id="UP000062998"/>
    </source>
</evidence>
<reference evidence="1 2" key="1">
    <citation type="submission" date="2015-11" db="EMBL/GenBank/DDBJ databases">
        <title>Expanding the genomic diversity of Burkholderia species for the development of highly accurate diagnostics.</title>
        <authorList>
            <person name="Sahl J."/>
            <person name="Keim P."/>
            <person name="Wagner D."/>
        </authorList>
    </citation>
    <scope>NUCLEOTIDE SEQUENCE [LARGE SCALE GENOMIC DNA]</scope>
    <source>
        <strain evidence="1 2">MSMB2167WGS</strain>
    </source>
</reference>
<dbReference type="OrthoDB" id="9002988at2"/>